<dbReference type="GO" id="GO:0110031">
    <property type="term" value="P:negative regulation of G2/MI transition of meiotic cell cycle"/>
    <property type="evidence" value="ECO:0007669"/>
    <property type="project" value="TreeGrafter"/>
</dbReference>
<keyword evidence="1" id="KW-0808">Transferase</keyword>
<dbReference type="Gene3D" id="1.10.510.10">
    <property type="entry name" value="Transferase(Phosphotransferase) domain 1"/>
    <property type="match status" value="2"/>
</dbReference>
<dbReference type="PANTHER" id="PTHR11042:SF190">
    <property type="entry name" value="MITOSIS INHIBITOR PROTEIN KINASE MIK1"/>
    <property type="match status" value="1"/>
</dbReference>
<evidence type="ECO:0000256" key="4">
    <source>
        <dbReference type="ARBA" id="ARBA00022840"/>
    </source>
</evidence>
<evidence type="ECO:0000256" key="1">
    <source>
        <dbReference type="ARBA" id="ARBA00022679"/>
    </source>
</evidence>
<dbReference type="GO" id="GO:0004713">
    <property type="term" value="F:protein tyrosine kinase activity"/>
    <property type="evidence" value="ECO:0007669"/>
    <property type="project" value="TreeGrafter"/>
</dbReference>
<dbReference type="Pfam" id="PF00069">
    <property type="entry name" value="Pkinase"/>
    <property type="match status" value="1"/>
</dbReference>
<dbReference type="EMBL" id="PTQR01000081">
    <property type="protein sequence ID" value="TKX21318.1"/>
    <property type="molecule type" value="Genomic_DNA"/>
</dbReference>
<dbReference type="SMART" id="SM00220">
    <property type="entry name" value="S_TKc"/>
    <property type="match status" value="1"/>
</dbReference>
<dbReference type="InterPro" id="IPR000719">
    <property type="entry name" value="Prot_kinase_dom"/>
</dbReference>
<organism evidence="7 8">
    <name type="scientific">Elsinoe australis</name>
    <dbReference type="NCBI Taxonomy" id="40998"/>
    <lineage>
        <taxon>Eukaryota</taxon>
        <taxon>Fungi</taxon>
        <taxon>Dikarya</taxon>
        <taxon>Ascomycota</taxon>
        <taxon>Pezizomycotina</taxon>
        <taxon>Dothideomycetes</taxon>
        <taxon>Dothideomycetidae</taxon>
        <taxon>Myriangiales</taxon>
        <taxon>Elsinoaceae</taxon>
        <taxon>Elsinoe</taxon>
    </lineage>
</organism>
<dbReference type="PROSITE" id="PS50011">
    <property type="entry name" value="PROTEIN_KINASE_DOM"/>
    <property type="match status" value="1"/>
</dbReference>
<evidence type="ECO:0000256" key="2">
    <source>
        <dbReference type="ARBA" id="ARBA00022741"/>
    </source>
</evidence>
<proteinExistence type="predicted"/>
<dbReference type="Proteomes" id="UP000308133">
    <property type="component" value="Unassembled WGS sequence"/>
</dbReference>
<feature type="compositionally biased region" description="Low complexity" evidence="5">
    <location>
        <begin position="489"/>
        <end position="507"/>
    </location>
</feature>
<gene>
    <name evidence="7" type="ORF">C1H76_6392</name>
</gene>
<feature type="domain" description="Protein kinase" evidence="6">
    <location>
        <begin position="155"/>
        <end position="648"/>
    </location>
</feature>
<dbReference type="PANTHER" id="PTHR11042">
    <property type="entry name" value="EUKARYOTIC TRANSLATION INITIATION FACTOR 2-ALPHA KINASE EIF2-ALPHA KINASE -RELATED"/>
    <property type="match status" value="1"/>
</dbReference>
<dbReference type="GO" id="GO:0005524">
    <property type="term" value="F:ATP binding"/>
    <property type="evidence" value="ECO:0007669"/>
    <property type="project" value="UniProtKB-KW"/>
</dbReference>
<evidence type="ECO:0000313" key="8">
    <source>
        <dbReference type="Proteomes" id="UP000308133"/>
    </source>
</evidence>
<keyword evidence="4" id="KW-0067">ATP-binding</keyword>
<evidence type="ECO:0000259" key="6">
    <source>
        <dbReference type="PROSITE" id="PS50011"/>
    </source>
</evidence>
<name>A0A4U7ASM8_9PEZI</name>
<evidence type="ECO:0000256" key="5">
    <source>
        <dbReference type="SAM" id="MobiDB-lite"/>
    </source>
</evidence>
<feature type="region of interest" description="Disordered" evidence="5">
    <location>
        <begin position="382"/>
        <end position="507"/>
    </location>
</feature>
<feature type="compositionally biased region" description="Pro residues" evidence="5">
    <location>
        <begin position="470"/>
        <end position="480"/>
    </location>
</feature>
<feature type="compositionally biased region" description="Polar residues" evidence="5">
    <location>
        <begin position="382"/>
        <end position="413"/>
    </location>
</feature>
<feature type="compositionally biased region" description="Low complexity" evidence="5">
    <location>
        <begin position="454"/>
        <end position="469"/>
    </location>
</feature>
<protein>
    <submittedName>
        <fullName evidence="7">Protein kinase domain-containing protein 31</fullName>
    </submittedName>
</protein>
<comment type="caution">
    <text evidence="7">The sequence shown here is derived from an EMBL/GenBank/DDBJ whole genome shotgun (WGS) entry which is preliminary data.</text>
</comment>
<dbReference type="AlphaFoldDB" id="A0A4U7ASM8"/>
<reference evidence="7 8" key="1">
    <citation type="submission" date="2018-02" db="EMBL/GenBank/DDBJ databases">
        <title>Draft genome sequences of Elsinoe sp., causing black scab on jojoba.</title>
        <authorList>
            <person name="Stodart B."/>
            <person name="Jeffress S."/>
            <person name="Ash G."/>
            <person name="Arun Chinnappa K."/>
        </authorList>
    </citation>
    <scope>NUCLEOTIDE SEQUENCE [LARGE SCALE GENOMIC DNA]</scope>
    <source>
        <strain evidence="7 8">Hillstone_2</strain>
    </source>
</reference>
<dbReference type="GO" id="GO:0005634">
    <property type="term" value="C:nucleus"/>
    <property type="evidence" value="ECO:0007669"/>
    <property type="project" value="TreeGrafter"/>
</dbReference>
<keyword evidence="3 7" id="KW-0418">Kinase</keyword>
<feature type="compositionally biased region" description="Basic residues" evidence="5">
    <location>
        <begin position="719"/>
        <end position="733"/>
    </location>
</feature>
<keyword evidence="2" id="KW-0547">Nucleotide-binding</keyword>
<sequence>MGTRNFIQSTPTADAMALNATMYGFADHGVLTPHSTIKQLWWTEERIEDTVNRRLVVRHIRGKECEFLDKPIIYEAISNDTYLEWILYRSPRLFLILIHVGCPDRIFSLIDDGWQDEDLPILRNDVRKLDLSIETDEALNRNFYITQFRFLLRQLEADDHIQYGPNEYVPMEYVFSIPTAVTIQPWPRVHFPDDWDSFFVRRRFELSGNEEKPEEEIQFLHDVKEARKYRHEHIADVWASYTSEDGGFTLTTFIGEHTLRTFMDHRTPPQYTDLTEAERPCLLLEWMHCLADTVAYLHYNNTYHGSIRPSNILIDDVNNIAFSDLGRLKTFKQDQKVSKQELHDYTAPELLADQGPPKPSIYNPFGQHETSWKISITNLTQKANASPPATRTNSVNTVTAISPIKSSPPSLRNFSRHLTPPRKDSAHETDSANSPSSPNRPTFSLFPNIPPPVTIVSSAPASAASTRPTSPLPLPTPPMSPLSATFSHTSDPTSPLSRTTTTMTAPVPTQFTPQAADIFSLGLIYLDILTFLVLGKTTTFNKFRKSKSSSIPTTTGTTPSVFSATDTASLSATSTTSTLRRSKPNPHFASDPARVAAWTEHLIEESLRRDAPTHSAVVELLKLTKQMLAPTPGLRPTAQEVRDVVELILLREAGMECLCCGGRKWNEPGEEGGAAQGLVDRLYELEEPERAEQFRKEERRENQGIWTEWLEEKRGGFRRRPMARGKGKGRAKGKGVERRGGEGGEGKLEELRSHFSDEGREKGIRIAGLTIPFRNPWRGPVVKLP</sequence>
<dbReference type="InterPro" id="IPR011009">
    <property type="entry name" value="Kinase-like_dom_sf"/>
</dbReference>
<dbReference type="InterPro" id="IPR050339">
    <property type="entry name" value="CC_SR_Kinase"/>
</dbReference>
<evidence type="ECO:0000256" key="3">
    <source>
        <dbReference type="ARBA" id="ARBA00022777"/>
    </source>
</evidence>
<dbReference type="GO" id="GO:0005737">
    <property type="term" value="C:cytoplasm"/>
    <property type="evidence" value="ECO:0007669"/>
    <property type="project" value="TreeGrafter"/>
</dbReference>
<feature type="compositionally biased region" description="Basic and acidic residues" evidence="5">
    <location>
        <begin position="421"/>
        <end position="430"/>
    </location>
</feature>
<feature type="region of interest" description="Disordered" evidence="5">
    <location>
        <begin position="719"/>
        <end position="756"/>
    </location>
</feature>
<feature type="compositionally biased region" description="Basic and acidic residues" evidence="5">
    <location>
        <begin position="734"/>
        <end position="756"/>
    </location>
</feature>
<dbReference type="SUPFAM" id="SSF56112">
    <property type="entry name" value="Protein kinase-like (PK-like)"/>
    <property type="match status" value="1"/>
</dbReference>
<evidence type="ECO:0000313" key="7">
    <source>
        <dbReference type="EMBL" id="TKX21318.1"/>
    </source>
</evidence>
<accession>A0A4U7ASM8</accession>
<feature type="compositionally biased region" description="Polar residues" evidence="5">
    <location>
        <begin position="431"/>
        <end position="442"/>
    </location>
</feature>